<reference evidence="2 3" key="1">
    <citation type="journal article" date="2024" name="Front Chem Biol">
        <title>Unveiling the potential of Daldinia eschscholtzii MFLUCC 19-0629 through bioactivity and bioinformatics studies for enhanced sustainable agriculture production.</title>
        <authorList>
            <person name="Brooks S."/>
            <person name="Weaver J.A."/>
            <person name="Klomchit A."/>
            <person name="Alharthi S.A."/>
            <person name="Onlamun T."/>
            <person name="Nurani R."/>
            <person name="Vong T.K."/>
            <person name="Alberti F."/>
            <person name="Greco C."/>
        </authorList>
    </citation>
    <scope>NUCLEOTIDE SEQUENCE [LARGE SCALE GENOMIC DNA]</scope>
    <source>
        <strain evidence="2">MFLUCC 19-0629</strain>
    </source>
</reference>
<dbReference type="AlphaFoldDB" id="A0AAX6M7Y9"/>
<protein>
    <submittedName>
        <fullName evidence="2">Uncharacterized protein</fullName>
    </submittedName>
</protein>
<organism evidence="2 3">
    <name type="scientific">Daldinia eschscholtzii</name>
    <dbReference type="NCBI Taxonomy" id="292717"/>
    <lineage>
        <taxon>Eukaryota</taxon>
        <taxon>Fungi</taxon>
        <taxon>Dikarya</taxon>
        <taxon>Ascomycota</taxon>
        <taxon>Pezizomycotina</taxon>
        <taxon>Sordariomycetes</taxon>
        <taxon>Xylariomycetidae</taxon>
        <taxon>Xylariales</taxon>
        <taxon>Hypoxylaceae</taxon>
        <taxon>Daldinia</taxon>
    </lineage>
</organism>
<sequence length="256" mass="29129">MCAGNIEDIRNRKVIAIEPGGDARTSPPAHNWNRDPSWFWPPPLYQAYCKLHFLKECSLYHLWETECFKLKIETYVPKAKKPNKWPTAPTRVQPSRRAREKNLKDKSETPTSRQSSPARDSKTGGVSSPLEVRREQLRLHLSWPIYKTQLEDRIKQVFDSLQANEQDSADTNGSFHSNIDLRLECRYCRFDSVVVDCEGSAPRRLAPPAPMYCIQPDEINEGRIGTFGGIKFAVGLSGEHKAIILLGMEKFDNSVG</sequence>
<feature type="compositionally biased region" description="Polar residues" evidence="1">
    <location>
        <begin position="109"/>
        <end position="118"/>
    </location>
</feature>
<evidence type="ECO:0000313" key="3">
    <source>
        <dbReference type="Proteomes" id="UP001369815"/>
    </source>
</evidence>
<evidence type="ECO:0000256" key="1">
    <source>
        <dbReference type="SAM" id="MobiDB-lite"/>
    </source>
</evidence>
<keyword evidence="3" id="KW-1185">Reference proteome</keyword>
<accession>A0AAX6M7Y9</accession>
<name>A0AAX6M7Y9_9PEZI</name>
<feature type="region of interest" description="Disordered" evidence="1">
    <location>
        <begin position="80"/>
        <end position="129"/>
    </location>
</feature>
<comment type="caution">
    <text evidence="2">The sequence shown here is derived from an EMBL/GenBank/DDBJ whole genome shotgun (WGS) entry which is preliminary data.</text>
</comment>
<gene>
    <name evidence="2" type="ORF">Daesc_010540</name>
</gene>
<dbReference type="Proteomes" id="UP001369815">
    <property type="component" value="Unassembled WGS sequence"/>
</dbReference>
<proteinExistence type="predicted"/>
<evidence type="ECO:0000313" key="2">
    <source>
        <dbReference type="EMBL" id="KAK6948769.1"/>
    </source>
</evidence>
<dbReference type="EMBL" id="JBANMG010000010">
    <property type="protein sequence ID" value="KAK6948769.1"/>
    <property type="molecule type" value="Genomic_DNA"/>
</dbReference>